<evidence type="ECO:0000256" key="1">
    <source>
        <dbReference type="SAM" id="MobiDB-lite"/>
    </source>
</evidence>
<dbReference type="EMBL" id="CM029051">
    <property type="protein sequence ID" value="KAG2562363.1"/>
    <property type="molecule type" value="Genomic_DNA"/>
</dbReference>
<organism evidence="2 3">
    <name type="scientific">Panicum virgatum</name>
    <name type="common">Blackwell switchgrass</name>
    <dbReference type="NCBI Taxonomy" id="38727"/>
    <lineage>
        <taxon>Eukaryota</taxon>
        <taxon>Viridiplantae</taxon>
        <taxon>Streptophyta</taxon>
        <taxon>Embryophyta</taxon>
        <taxon>Tracheophyta</taxon>
        <taxon>Spermatophyta</taxon>
        <taxon>Magnoliopsida</taxon>
        <taxon>Liliopsida</taxon>
        <taxon>Poales</taxon>
        <taxon>Poaceae</taxon>
        <taxon>PACMAD clade</taxon>
        <taxon>Panicoideae</taxon>
        <taxon>Panicodae</taxon>
        <taxon>Paniceae</taxon>
        <taxon>Panicinae</taxon>
        <taxon>Panicum</taxon>
        <taxon>Panicum sect. Hiantes</taxon>
    </lineage>
</organism>
<comment type="caution">
    <text evidence="2">The sequence shown here is derived from an EMBL/GenBank/DDBJ whole genome shotgun (WGS) entry which is preliminary data.</text>
</comment>
<accession>A0A8T0PK88</accession>
<sequence length="184" mass="20666">MEERRQWMGGERKPSGWRSAAVRRLQVNLPPVALQASCEGDLRRWHTHGRALALTARVGELRRRPSSLPCGRVEGERRQRQGAHPAVRARAPSSGAASARRCSIGRMREYVLRRRSRVLPAAKAGLELRCWVRELDLRCRVQSCCWRTTMGKNRGSPLLLVNEEEGGGCTGGEARQAFRLDKSS</sequence>
<evidence type="ECO:0000313" key="3">
    <source>
        <dbReference type="Proteomes" id="UP000823388"/>
    </source>
</evidence>
<protein>
    <submittedName>
        <fullName evidence="2">Uncharacterized protein</fullName>
    </submittedName>
</protein>
<dbReference type="AlphaFoldDB" id="A0A8T0PK88"/>
<keyword evidence="3" id="KW-1185">Reference proteome</keyword>
<evidence type="ECO:0000313" key="2">
    <source>
        <dbReference type="EMBL" id="KAG2562363.1"/>
    </source>
</evidence>
<dbReference type="Proteomes" id="UP000823388">
    <property type="component" value="Chromosome 8K"/>
</dbReference>
<feature type="region of interest" description="Disordered" evidence="1">
    <location>
        <begin position="69"/>
        <end position="98"/>
    </location>
</feature>
<feature type="compositionally biased region" description="Low complexity" evidence="1">
    <location>
        <begin position="86"/>
        <end position="98"/>
    </location>
</feature>
<proteinExistence type="predicted"/>
<name>A0A8T0PK88_PANVG</name>
<reference evidence="2" key="1">
    <citation type="submission" date="2020-05" db="EMBL/GenBank/DDBJ databases">
        <title>WGS assembly of Panicum virgatum.</title>
        <authorList>
            <person name="Lovell J.T."/>
            <person name="Jenkins J."/>
            <person name="Shu S."/>
            <person name="Juenger T.E."/>
            <person name="Schmutz J."/>
        </authorList>
    </citation>
    <scope>NUCLEOTIDE SEQUENCE</scope>
    <source>
        <strain evidence="2">AP13</strain>
    </source>
</reference>
<gene>
    <name evidence="2" type="ORF">PVAP13_8KG257804</name>
</gene>